<reference evidence="1" key="1">
    <citation type="submission" date="2014-09" db="EMBL/GenBank/DDBJ databases">
        <authorList>
            <person name="Magalhaes I.L.F."/>
            <person name="Oliveira U."/>
            <person name="Santos F.R."/>
            <person name="Vidigal T.H.D.A."/>
            <person name="Brescovit A.D."/>
            <person name="Santos A.J."/>
        </authorList>
    </citation>
    <scope>NUCLEOTIDE SEQUENCE</scope>
    <source>
        <tissue evidence="1">Shoot tissue taken approximately 20 cm above the soil surface</tissue>
    </source>
</reference>
<accession>A0A0A8YXV3</accession>
<reference evidence="1" key="2">
    <citation type="journal article" date="2015" name="Data Brief">
        <title>Shoot transcriptome of the giant reed, Arundo donax.</title>
        <authorList>
            <person name="Barrero R.A."/>
            <person name="Guerrero F.D."/>
            <person name="Moolhuijzen P."/>
            <person name="Goolsby J.A."/>
            <person name="Tidwell J."/>
            <person name="Bellgard S.E."/>
            <person name="Bellgard M.I."/>
        </authorList>
    </citation>
    <scope>NUCLEOTIDE SEQUENCE</scope>
    <source>
        <tissue evidence="1">Shoot tissue taken approximately 20 cm above the soil surface</tissue>
    </source>
</reference>
<dbReference type="AlphaFoldDB" id="A0A0A8YXV3"/>
<evidence type="ECO:0000313" key="1">
    <source>
        <dbReference type="EMBL" id="JAD29315.1"/>
    </source>
</evidence>
<organism evidence="1">
    <name type="scientific">Arundo donax</name>
    <name type="common">Giant reed</name>
    <name type="synonym">Donax arundinaceus</name>
    <dbReference type="NCBI Taxonomy" id="35708"/>
    <lineage>
        <taxon>Eukaryota</taxon>
        <taxon>Viridiplantae</taxon>
        <taxon>Streptophyta</taxon>
        <taxon>Embryophyta</taxon>
        <taxon>Tracheophyta</taxon>
        <taxon>Spermatophyta</taxon>
        <taxon>Magnoliopsida</taxon>
        <taxon>Liliopsida</taxon>
        <taxon>Poales</taxon>
        <taxon>Poaceae</taxon>
        <taxon>PACMAD clade</taxon>
        <taxon>Arundinoideae</taxon>
        <taxon>Arundineae</taxon>
        <taxon>Arundo</taxon>
    </lineage>
</organism>
<name>A0A0A8YXV3_ARUDO</name>
<sequence>MLALGRVLICPVPFGNCYFCSTNKYFLVLVDEMIGSR</sequence>
<dbReference type="EMBL" id="GBRH01268580">
    <property type="protein sequence ID" value="JAD29315.1"/>
    <property type="molecule type" value="Transcribed_RNA"/>
</dbReference>
<proteinExistence type="predicted"/>
<protein>
    <submittedName>
        <fullName evidence="1">Uncharacterized protein</fullName>
    </submittedName>
</protein>